<dbReference type="OrthoDB" id="263283at2759"/>
<dbReference type="Gene3D" id="2.60.120.650">
    <property type="entry name" value="Cupin"/>
    <property type="match status" value="1"/>
</dbReference>
<name>A0A9P4J0S3_9PEZI</name>
<dbReference type="Pfam" id="PF13621">
    <property type="entry name" value="Cupin_8"/>
    <property type="match status" value="1"/>
</dbReference>
<evidence type="ECO:0000313" key="3">
    <source>
        <dbReference type="Proteomes" id="UP000799439"/>
    </source>
</evidence>
<evidence type="ECO:0000259" key="1">
    <source>
        <dbReference type="PROSITE" id="PS51184"/>
    </source>
</evidence>
<organism evidence="2 3">
    <name type="scientific">Myriangium duriaei CBS 260.36</name>
    <dbReference type="NCBI Taxonomy" id="1168546"/>
    <lineage>
        <taxon>Eukaryota</taxon>
        <taxon>Fungi</taxon>
        <taxon>Dikarya</taxon>
        <taxon>Ascomycota</taxon>
        <taxon>Pezizomycotina</taxon>
        <taxon>Dothideomycetes</taxon>
        <taxon>Dothideomycetidae</taxon>
        <taxon>Myriangiales</taxon>
        <taxon>Myriangiaceae</taxon>
        <taxon>Myriangium</taxon>
    </lineage>
</organism>
<dbReference type="PANTHER" id="PTHR12461">
    <property type="entry name" value="HYPOXIA-INDUCIBLE FACTOR 1 ALPHA INHIBITOR-RELATED"/>
    <property type="match status" value="1"/>
</dbReference>
<dbReference type="InterPro" id="IPR041667">
    <property type="entry name" value="Cupin_8"/>
</dbReference>
<protein>
    <submittedName>
        <fullName evidence="2">Clavaminate synthase-like protein</fullName>
    </submittedName>
</protein>
<keyword evidence="3" id="KW-1185">Reference proteome</keyword>
<gene>
    <name evidence="2" type="ORF">K461DRAFT_224365</name>
</gene>
<dbReference type="SUPFAM" id="SSF51197">
    <property type="entry name" value="Clavaminate synthase-like"/>
    <property type="match status" value="1"/>
</dbReference>
<dbReference type="InterPro" id="IPR003347">
    <property type="entry name" value="JmjC_dom"/>
</dbReference>
<dbReference type="PANTHER" id="PTHR12461:SF105">
    <property type="entry name" value="HYPOXIA-INDUCIBLE FACTOR 1-ALPHA INHIBITOR"/>
    <property type="match status" value="1"/>
</dbReference>
<reference evidence="2" key="1">
    <citation type="journal article" date="2020" name="Stud. Mycol.">
        <title>101 Dothideomycetes genomes: a test case for predicting lifestyles and emergence of pathogens.</title>
        <authorList>
            <person name="Haridas S."/>
            <person name="Albert R."/>
            <person name="Binder M."/>
            <person name="Bloem J."/>
            <person name="Labutti K."/>
            <person name="Salamov A."/>
            <person name="Andreopoulos B."/>
            <person name="Baker S."/>
            <person name="Barry K."/>
            <person name="Bills G."/>
            <person name="Bluhm B."/>
            <person name="Cannon C."/>
            <person name="Castanera R."/>
            <person name="Culley D."/>
            <person name="Daum C."/>
            <person name="Ezra D."/>
            <person name="Gonzalez J."/>
            <person name="Henrissat B."/>
            <person name="Kuo A."/>
            <person name="Liang C."/>
            <person name="Lipzen A."/>
            <person name="Lutzoni F."/>
            <person name="Magnuson J."/>
            <person name="Mondo S."/>
            <person name="Nolan M."/>
            <person name="Ohm R."/>
            <person name="Pangilinan J."/>
            <person name="Park H.-J."/>
            <person name="Ramirez L."/>
            <person name="Alfaro M."/>
            <person name="Sun H."/>
            <person name="Tritt A."/>
            <person name="Yoshinaga Y."/>
            <person name="Zwiers L.-H."/>
            <person name="Turgeon B."/>
            <person name="Goodwin S."/>
            <person name="Spatafora J."/>
            <person name="Crous P."/>
            <person name="Grigoriev I."/>
        </authorList>
    </citation>
    <scope>NUCLEOTIDE SEQUENCE</scope>
    <source>
        <strain evidence="2">CBS 260.36</strain>
    </source>
</reference>
<proteinExistence type="predicted"/>
<dbReference type="AlphaFoldDB" id="A0A9P4J0S3"/>
<comment type="caution">
    <text evidence="2">The sequence shown here is derived from an EMBL/GenBank/DDBJ whole genome shotgun (WGS) entry which is preliminary data.</text>
</comment>
<dbReference type="PROSITE" id="PS51184">
    <property type="entry name" value="JMJC"/>
    <property type="match status" value="1"/>
</dbReference>
<feature type="domain" description="JmjC" evidence="1">
    <location>
        <begin position="1"/>
        <end position="170"/>
    </location>
</feature>
<sequence length="170" mass="18641">MALDSGIEIYLAQASLSDLPEALRDDVPTPELVLKAGKGDIYDTSIWLGRAPTYTPLHKDPNPNLFVQLAGTKKVRMFGPQIGAAIFAHVQRSIGGNASAALRGEEMMQGKEREVLEEAVWNVTDQQPWMSDALECEVSAGDALFIPKGWWHSIKGIGSGMTGSVNWWFR</sequence>
<accession>A0A9P4J0S3</accession>
<evidence type="ECO:0000313" key="2">
    <source>
        <dbReference type="EMBL" id="KAF2153091.1"/>
    </source>
</evidence>
<dbReference type="EMBL" id="ML996085">
    <property type="protein sequence ID" value="KAF2153091.1"/>
    <property type="molecule type" value="Genomic_DNA"/>
</dbReference>
<dbReference type="Proteomes" id="UP000799439">
    <property type="component" value="Unassembled WGS sequence"/>
</dbReference>